<feature type="region of interest" description="Disordered" evidence="1">
    <location>
        <begin position="27"/>
        <end position="79"/>
    </location>
</feature>
<evidence type="ECO:0000313" key="4">
    <source>
        <dbReference type="Proteomes" id="UP000030765"/>
    </source>
</evidence>
<feature type="compositionally biased region" description="Polar residues" evidence="1">
    <location>
        <begin position="31"/>
        <end position="41"/>
    </location>
</feature>
<dbReference type="AlphaFoldDB" id="A0A084WH84"/>
<dbReference type="EMBL" id="ATLV01023795">
    <property type="status" value="NOT_ANNOTATED_CDS"/>
    <property type="molecule type" value="Genomic_DNA"/>
</dbReference>
<feature type="compositionally biased region" description="Basic and acidic residues" evidence="1">
    <location>
        <begin position="65"/>
        <end position="79"/>
    </location>
</feature>
<evidence type="ECO:0000313" key="3">
    <source>
        <dbReference type="EnsemblMetazoa" id="ASIC017588-PA"/>
    </source>
</evidence>
<proteinExistence type="predicted"/>
<evidence type="ECO:0000313" key="2">
    <source>
        <dbReference type="EMBL" id="KFB49578.1"/>
    </source>
</evidence>
<keyword evidence="4" id="KW-1185">Reference proteome</keyword>
<dbReference type="EMBL" id="KE525346">
    <property type="protein sequence ID" value="KFB49578.1"/>
    <property type="molecule type" value="Genomic_DNA"/>
</dbReference>
<protein>
    <submittedName>
        <fullName evidence="2 3">Uncharacterized protein</fullName>
    </submittedName>
</protein>
<dbReference type="Proteomes" id="UP000030765">
    <property type="component" value="Unassembled WGS sequence"/>
</dbReference>
<accession>A0A084WH84</accession>
<name>A0A084WH84_ANOSI</name>
<organism evidence="2">
    <name type="scientific">Anopheles sinensis</name>
    <name type="common">Mosquito</name>
    <dbReference type="NCBI Taxonomy" id="74873"/>
    <lineage>
        <taxon>Eukaryota</taxon>
        <taxon>Metazoa</taxon>
        <taxon>Ecdysozoa</taxon>
        <taxon>Arthropoda</taxon>
        <taxon>Hexapoda</taxon>
        <taxon>Insecta</taxon>
        <taxon>Pterygota</taxon>
        <taxon>Neoptera</taxon>
        <taxon>Endopterygota</taxon>
        <taxon>Diptera</taxon>
        <taxon>Nematocera</taxon>
        <taxon>Culicoidea</taxon>
        <taxon>Culicidae</taxon>
        <taxon>Anophelinae</taxon>
        <taxon>Anopheles</taxon>
    </lineage>
</organism>
<dbReference type="VEuPathDB" id="VectorBase:ASIC017588"/>
<reference evidence="3" key="2">
    <citation type="submission" date="2020-05" db="UniProtKB">
        <authorList>
            <consortium name="EnsemblMetazoa"/>
        </authorList>
    </citation>
    <scope>IDENTIFICATION</scope>
</reference>
<evidence type="ECO:0000256" key="1">
    <source>
        <dbReference type="SAM" id="MobiDB-lite"/>
    </source>
</evidence>
<reference evidence="2 4" key="1">
    <citation type="journal article" date="2014" name="BMC Genomics">
        <title>Genome sequence of Anopheles sinensis provides insight into genetics basis of mosquito competence for malaria parasites.</title>
        <authorList>
            <person name="Zhou D."/>
            <person name="Zhang D."/>
            <person name="Ding G."/>
            <person name="Shi L."/>
            <person name="Hou Q."/>
            <person name="Ye Y."/>
            <person name="Xu Y."/>
            <person name="Zhou H."/>
            <person name="Xiong C."/>
            <person name="Li S."/>
            <person name="Yu J."/>
            <person name="Hong S."/>
            <person name="Yu X."/>
            <person name="Zou P."/>
            <person name="Chen C."/>
            <person name="Chang X."/>
            <person name="Wang W."/>
            <person name="Lv Y."/>
            <person name="Sun Y."/>
            <person name="Ma L."/>
            <person name="Shen B."/>
            <person name="Zhu C."/>
        </authorList>
    </citation>
    <scope>NUCLEOTIDE SEQUENCE [LARGE SCALE GENOMIC DNA]</scope>
</reference>
<sequence length="79" mass="8202">MSLPEWPGSLSKRLLLLLPNSSQRYADLPGNTDSVSCQSGATGMEARDTSIGPKTASVASVAPDAVDRDGGIGKEEKRG</sequence>
<dbReference type="EnsemblMetazoa" id="ASIC017588-RA">
    <property type="protein sequence ID" value="ASIC017588-PA"/>
    <property type="gene ID" value="ASIC017588"/>
</dbReference>
<gene>
    <name evidence="2" type="ORF">ZHAS_00017588</name>
</gene>